<reference evidence="2" key="2">
    <citation type="submission" date="2020-11" db="EMBL/GenBank/DDBJ databases">
        <authorList>
            <person name="McCartney M.A."/>
            <person name="Auch B."/>
            <person name="Kono T."/>
            <person name="Mallez S."/>
            <person name="Becker A."/>
            <person name="Gohl D.M."/>
            <person name="Silverstein K.A.T."/>
            <person name="Koren S."/>
            <person name="Bechman K.B."/>
            <person name="Herman A."/>
            <person name="Abrahante J.E."/>
            <person name="Garbe J."/>
        </authorList>
    </citation>
    <scope>NUCLEOTIDE SEQUENCE</scope>
    <source>
        <strain evidence="2">Duluth1</strain>
        <tissue evidence="2">Whole animal</tissue>
    </source>
</reference>
<evidence type="ECO:0000313" key="2">
    <source>
        <dbReference type="EMBL" id="KAH3885423.1"/>
    </source>
</evidence>
<dbReference type="AlphaFoldDB" id="A0A9D4MWY5"/>
<feature type="region of interest" description="Disordered" evidence="1">
    <location>
        <begin position="1"/>
        <end position="21"/>
    </location>
</feature>
<feature type="region of interest" description="Disordered" evidence="1">
    <location>
        <begin position="47"/>
        <end position="67"/>
    </location>
</feature>
<comment type="caution">
    <text evidence="2">The sequence shown here is derived from an EMBL/GenBank/DDBJ whole genome shotgun (WGS) entry which is preliminary data.</text>
</comment>
<keyword evidence="3" id="KW-1185">Reference proteome</keyword>
<protein>
    <submittedName>
        <fullName evidence="2">Uncharacterized protein</fullName>
    </submittedName>
</protein>
<accession>A0A9D4MWY5</accession>
<name>A0A9D4MWY5_DREPO</name>
<organism evidence="2 3">
    <name type="scientific">Dreissena polymorpha</name>
    <name type="common">Zebra mussel</name>
    <name type="synonym">Mytilus polymorpha</name>
    <dbReference type="NCBI Taxonomy" id="45954"/>
    <lineage>
        <taxon>Eukaryota</taxon>
        <taxon>Metazoa</taxon>
        <taxon>Spiralia</taxon>
        <taxon>Lophotrochozoa</taxon>
        <taxon>Mollusca</taxon>
        <taxon>Bivalvia</taxon>
        <taxon>Autobranchia</taxon>
        <taxon>Heteroconchia</taxon>
        <taxon>Euheterodonta</taxon>
        <taxon>Imparidentia</taxon>
        <taxon>Neoheterodontei</taxon>
        <taxon>Myida</taxon>
        <taxon>Dreissenoidea</taxon>
        <taxon>Dreissenidae</taxon>
        <taxon>Dreissena</taxon>
    </lineage>
</organism>
<proteinExistence type="predicted"/>
<feature type="compositionally biased region" description="Polar residues" evidence="1">
    <location>
        <begin position="9"/>
        <end position="21"/>
    </location>
</feature>
<evidence type="ECO:0000313" key="3">
    <source>
        <dbReference type="Proteomes" id="UP000828390"/>
    </source>
</evidence>
<dbReference type="Proteomes" id="UP000828390">
    <property type="component" value="Unassembled WGS sequence"/>
</dbReference>
<dbReference type="EMBL" id="JAIWYP010000001">
    <property type="protein sequence ID" value="KAH3885423.1"/>
    <property type="molecule type" value="Genomic_DNA"/>
</dbReference>
<reference evidence="2" key="1">
    <citation type="journal article" date="2019" name="bioRxiv">
        <title>The Genome of the Zebra Mussel, Dreissena polymorpha: A Resource for Invasive Species Research.</title>
        <authorList>
            <person name="McCartney M.A."/>
            <person name="Auch B."/>
            <person name="Kono T."/>
            <person name="Mallez S."/>
            <person name="Zhang Y."/>
            <person name="Obille A."/>
            <person name="Becker A."/>
            <person name="Abrahante J.E."/>
            <person name="Garbe J."/>
            <person name="Badalamenti J.P."/>
            <person name="Herman A."/>
            <person name="Mangelson H."/>
            <person name="Liachko I."/>
            <person name="Sullivan S."/>
            <person name="Sone E.D."/>
            <person name="Koren S."/>
            <person name="Silverstein K.A.T."/>
            <person name="Beckman K.B."/>
            <person name="Gohl D.M."/>
        </authorList>
    </citation>
    <scope>NUCLEOTIDE SEQUENCE</scope>
    <source>
        <strain evidence="2">Duluth1</strain>
        <tissue evidence="2">Whole animal</tissue>
    </source>
</reference>
<evidence type="ECO:0000256" key="1">
    <source>
        <dbReference type="SAM" id="MobiDB-lite"/>
    </source>
</evidence>
<sequence>MGPGDRIKQTSPAGSYTTNLDSSHMYAGTIPTLCLAKCEPVCDLRRCPPKCSQRTPSSPYGDMRSYT</sequence>
<gene>
    <name evidence="2" type="ORF">DPMN_009416</name>
</gene>